<keyword evidence="2" id="KW-0614">Plasmid</keyword>
<geneLocation type="plasmid" evidence="3">
    <name>pyee3</name>
</geneLocation>
<dbReference type="AlphaFoldDB" id="A0A386UTA1"/>
<sequence>MIEKHPPCSLIRRTVILAAVCAMPAAAGQPDAGLVIAPRTELPEPAAPTDLGLCRHHGLDPQTAGGRMVAAAGWAITDEASLGTLTAISFVAGARTMTSGACILDGGRIGIFDGPDLLALAEGSRPDGTAIGHLRRSGDRLRIWNGGMLSQPVADLMLAEGAPVIVPLPLAEDLCEGRLTMPLIHGLGLADASALLAEHGWEPDRLAAPVDPLAARLAARGFAGAGHCSGTGFGFCTIAFVQDAAAASVLTFGDVERPAGPEVADYEVTCPAAPFLPR</sequence>
<dbReference type="EMBL" id="CP031081">
    <property type="protein sequence ID" value="AYF03935.1"/>
    <property type="molecule type" value="Genomic_DNA"/>
</dbReference>
<organism evidence="2 3">
    <name type="scientific">Paracoccus yeei</name>
    <dbReference type="NCBI Taxonomy" id="147645"/>
    <lineage>
        <taxon>Bacteria</taxon>
        <taxon>Pseudomonadati</taxon>
        <taxon>Pseudomonadota</taxon>
        <taxon>Alphaproteobacteria</taxon>
        <taxon>Rhodobacterales</taxon>
        <taxon>Paracoccaceae</taxon>
        <taxon>Paracoccus</taxon>
    </lineage>
</organism>
<dbReference type="Proteomes" id="UP000272010">
    <property type="component" value="Plasmid pYEE3"/>
</dbReference>
<reference evidence="3" key="1">
    <citation type="submission" date="2018-07" db="EMBL/GenBank/DDBJ databases">
        <title>Genome Structure of the Opportunistic Pathogen Paracoccus yeei (Alphaproteobacteria) and Identification of Putative Virulence Factors.</title>
        <authorList>
            <person name="Lasek R."/>
            <person name="Szuplewska M."/>
            <person name="Mitura M."/>
            <person name="Decewicz P."/>
            <person name="Chmielowska C."/>
            <person name="Pawlot A."/>
            <person name="Sentkowska D."/>
            <person name="Czarnecki J."/>
            <person name="Bartosik D."/>
        </authorList>
    </citation>
    <scope>NUCLEOTIDE SEQUENCE [LARGE SCALE GENOMIC DNA]</scope>
    <source>
        <strain evidence="3">CCUG 32053</strain>
        <plasmid evidence="3">pyee3</plasmid>
    </source>
</reference>
<accession>A0A386UTA1</accession>
<feature type="chain" id="PRO_5017241705" evidence="1">
    <location>
        <begin position="28"/>
        <end position="278"/>
    </location>
</feature>
<evidence type="ECO:0000256" key="1">
    <source>
        <dbReference type="SAM" id="SignalP"/>
    </source>
</evidence>
<evidence type="ECO:0000313" key="2">
    <source>
        <dbReference type="EMBL" id="AYF03935.1"/>
    </source>
</evidence>
<proteinExistence type="predicted"/>
<evidence type="ECO:0000313" key="3">
    <source>
        <dbReference type="Proteomes" id="UP000272010"/>
    </source>
</evidence>
<dbReference type="RefSeq" id="WP_120444941.1">
    <property type="nucleotide sequence ID" value="NZ_CAUQGX010000073.1"/>
</dbReference>
<keyword evidence="1" id="KW-0732">Signal</keyword>
<feature type="signal peptide" evidence="1">
    <location>
        <begin position="1"/>
        <end position="27"/>
    </location>
</feature>
<gene>
    <name evidence="2" type="ORF">PY32053_04426</name>
</gene>
<name>A0A386UTA1_9RHOB</name>
<protein>
    <submittedName>
        <fullName evidence="2">Uncharacterized protein</fullName>
    </submittedName>
</protein>